<keyword evidence="8 14" id="KW-0406">Ion transport</keyword>
<dbReference type="InterPro" id="IPR036771">
    <property type="entry name" value="ATPsynth_dsu/esu_N"/>
</dbReference>
<dbReference type="NCBIfam" id="TIGR01216">
    <property type="entry name" value="ATP_synt_epsi"/>
    <property type="match status" value="1"/>
</dbReference>
<keyword evidence="11 14" id="KW-0066">ATP synthesis</keyword>
<dbReference type="Pfam" id="PF02823">
    <property type="entry name" value="ATP-synt_DE_N"/>
    <property type="match status" value="1"/>
</dbReference>
<dbReference type="InterPro" id="IPR020547">
    <property type="entry name" value="ATP_synth_F1_esu_C"/>
</dbReference>
<dbReference type="Gene3D" id="1.20.5.440">
    <property type="entry name" value="ATP synthase delta/epsilon subunit, C-terminal domain"/>
    <property type="match status" value="1"/>
</dbReference>
<dbReference type="RefSeq" id="WP_116554519.1">
    <property type="nucleotide sequence ID" value="NZ_QCZG01000015.1"/>
</dbReference>
<comment type="function">
    <text evidence="1 14">Produces ATP from ADP in the presence of a proton gradient across the membrane.</text>
</comment>
<evidence type="ECO:0000256" key="9">
    <source>
        <dbReference type="ARBA" id="ARBA00023136"/>
    </source>
</evidence>
<dbReference type="NCBIfam" id="NF001846">
    <property type="entry name" value="PRK00571.1-3"/>
    <property type="match status" value="1"/>
</dbReference>
<sequence>MKTVKVSVVTPDGPVYDGEAEIVSVRGKSGELGIMPNHIPLVTPLTVNPVRLKKDGSTQLVAVHGGFIEVRPEQVTILAQAAELPDKIDVNRARAAKERAEKRLNEAKQDEIDFARAQLALRRAITRLEVAE</sequence>
<name>A0A2U1K3Q2_9BACI</name>
<feature type="coiled-coil region" evidence="16">
    <location>
        <begin position="90"/>
        <end position="117"/>
    </location>
</feature>
<dbReference type="GO" id="GO:0005886">
    <property type="term" value="C:plasma membrane"/>
    <property type="evidence" value="ECO:0007669"/>
    <property type="project" value="UniProtKB-SubCell"/>
</dbReference>
<accession>A0A2U1K3Q2</accession>
<keyword evidence="10 14" id="KW-0139">CF(1)</keyword>
<evidence type="ECO:0000313" key="20">
    <source>
        <dbReference type="Proteomes" id="UP000245998"/>
    </source>
</evidence>
<feature type="domain" description="ATP synthase F1 complex delta/epsilon subunit N-terminal" evidence="18">
    <location>
        <begin position="5"/>
        <end position="82"/>
    </location>
</feature>
<evidence type="ECO:0000256" key="14">
    <source>
        <dbReference type="HAMAP-Rule" id="MF_00530"/>
    </source>
</evidence>
<evidence type="ECO:0000256" key="7">
    <source>
        <dbReference type="ARBA" id="ARBA00022781"/>
    </source>
</evidence>
<dbReference type="NCBIfam" id="NF009980">
    <property type="entry name" value="PRK13446.1"/>
    <property type="match status" value="1"/>
</dbReference>
<dbReference type="NCBIfam" id="NF009977">
    <property type="entry name" value="PRK13442.1"/>
    <property type="match status" value="1"/>
</dbReference>
<proteinExistence type="inferred from homology"/>
<comment type="subcellular location">
    <subcellularLocation>
        <location evidence="2 14">Cell membrane</location>
        <topology evidence="2 14">Peripheral membrane protein</topology>
    </subcellularLocation>
</comment>
<dbReference type="CDD" id="cd12152">
    <property type="entry name" value="F1-ATPase_delta"/>
    <property type="match status" value="1"/>
</dbReference>
<dbReference type="InterPro" id="IPR001469">
    <property type="entry name" value="ATP_synth_F1_dsu/esu"/>
</dbReference>
<dbReference type="GO" id="GO:0046933">
    <property type="term" value="F:proton-transporting ATP synthase activity, rotational mechanism"/>
    <property type="evidence" value="ECO:0007669"/>
    <property type="project" value="UniProtKB-UniRule"/>
</dbReference>
<dbReference type="PANTHER" id="PTHR13822">
    <property type="entry name" value="ATP SYNTHASE DELTA/EPSILON CHAIN"/>
    <property type="match status" value="1"/>
</dbReference>
<evidence type="ECO:0000256" key="11">
    <source>
        <dbReference type="ARBA" id="ARBA00023310"/>
    </source>
</evidence>
<evidence type="ECO:0000256" key="8">
    <source>
        <dbReference type="ARBA" id="ARBA00023065"/>
    </source>
</evidence>
<dbReference type="AlphaFoldDB" id="A0A2U1K3Q2"/>
<organism evidence="19 20">
    <name type="scientific">Pueribacillus theae</name>
    <dbReference type="NCBI Taxonomy" id="2171751"/>
    <lineage>
        <taxon>Bacteria</taxon>
        <taxon>Bacillati</taxon>
        <taxon>Bacillota</taxon>
        <taxon>Bacilli</taxon>
        <taxon>Bacillales</taxon>
        <taxon>Bacillaceae</taxon>
        <taxon>Pueribacillus</taxon>
    </lineage>
</organism>
<evidence type="ECO:0000256" key="3">
    <source>
        <dbReference type="ARBA" id="ARBA00005712"/>
    </source>
</evidence>
<dbReference type="HAMAP" id="MF_00530">
    <property type="entry name" value="ATP_synth_epsil_bac"/>
    <property type="match status" value="1"/>
</dbReference>
<dbReference type="EMBL" id="QCZG01000015">
    <property type="protein sequence ID" value="PWA11875.1"/>
    <property type="molecule type" value="Genomic_DNA"/>
</dbReference>
<evidence type="ECO:0000256" key="6">
    <source>
        <dbReference type="ARBA" id="ARBA00022475"/>
    </source>
</evidence>
<dbReference type="PANTHER" id="PTHR13822:SF10">
    <property type="entry name" value="ATP SYNTHASE EPSILON CHAIN, CHLOROPLASTIC"/>
    <property type="match status" value="1"/>
</dbReference>
<dbReference type="Proteomes" id="UP000245998">
    <property type="component" value="Unassembled WGS sequence"/>
</dbReference>
<evidence type="ECO:0000256" key="16">
    <source>
        <dbReference type="SAM" id="Coils"/>
    </source>
</evidence>
<keyword evidence="20" id="KW-1185">Reference proteome</keyword>
<keyword evidence="16" id="KW-0175">Coiled coil</keyword>
<evidence type="ECO:0000256" key="13">
    <source>
        <dbReference type="ARBA" id="ARBA00031795"/>
    </source>
</evidence>
<comment type="subunit">
    <text evidence="14 15">F-type ATPases have 2 components, CF(1) - the catalytic core - and CF(0) - the membrane proton channel. CF(1) has five subunits: alpha(3), beta(3), gamma(1), delta(1), epsilon(1). CF(0) has three main subunits: a, b and c.</text>
</comment>
<dbReference type="InterPro" id="IPR020546">
    <property type="entry name" value="ATP_synth_F1_dsu/esu_N"/>
</dbReference>
<evidence type="ECO:0000256" key="1">
    <source>
        <dbReference type="ARBA" id="ARBA00003543"/>
    </source>
</evidence>
<dbReference type="OrthoDB" id="9804110at2"/>
<evidence type="ECO:0000259" key="18">
    <source>
        <dbReference type="Pfam" id="PF02823"/>
    </source>
</evidence>
<reference evidence="19 20" key="1">
    <citation type="submission" date="2018-04" db="EMBL/GenBank/DDBJ databases">
        <title>Camelliibacillus theae gen. nov., sp. nov., isolated from Pu'er tea.</title>
        <authorList>
            <person name="Niu L."/>
        </authorList>
    </citation>
    <scope>NUCLEOTIDE SEQUENCE [LARGE SCALE GENOMIC DNA]</scope>
    <source>
        <strain evidence="19 20">T8</strain>
    </source>
</reference>
<evidence type="ECO:0000313" key="19">
    <source>
        <dbReference type="EMBL" id="PWA11875.1"/>
    </source>
</evidence>
<dbReference type="GO" id="GO:0045259">
    <property type="term" value="C:proton-transporting ATP synthase complex"/>
    <property type="evidence" value="ECO:0007669"/>
    <property type="project" value="UniProtKB-KW"/>
</dbReference>
<comment type="similarity">
    <text evidence="3 14 15">Belongs to the ATPase epsilon chain family.</text>
</comment>
<dbReference type="SUPFAM" id="SSF46604">
    <property type="entry name" value="Epsilon subunit of F1F0-ATP synthase C-terminal domain"/>
    <property type="match status" value="1"/>
</dbReference>
<dbReference type="FunFam" id="1.20.5.440:FF:000001">
    <property type="entry name" value="ATP synthase epsilon chain"/>
    <property type="match status" value="1"/>
</dbReference>
<dbReference type="Gene3D" id="2.60.15.10">
    <property type="entry name" value="F0F1 ATP synthase delta/epsilon subunit, N-terminal"/>
    <property type="match status" value="1"/>
</dbReference>
<keyword evidence="5 14" id="KW-0813">Transport</keyword>
<keyword evidence="9 14" id="KW-0472">Membrane</keyword>
<gene>
    <name evidence="14" type="primary">atpC</name>
    <name evidence="19" type="ORF">DCC39_08800</name>
</gene>
<comment type="caution">
    <text evidence="19">The sequence shown here is derived from an EMBL/GenBank/DDBJ whole genome shotgun (WGS) entry which is preliminary data.</text>
</comment>
<feature type="domain" description="ATP synthase epsilon subunit C-terminal" evidence="17">
    <location>
        <begin position="86"/>
        <end position="132"/>
    </location>
</feature>
<evidence type="ECO:0000259" key="17">
    <source>
        <dbReference type="Pfam" id="PF00401"/>
    </source>
</evidence>
<evidence type="ECO:0000256" key="15">
    <source>
        <dbReference type="RuleBase" id="RU003656"/>
    </source>
</evidence>
<evidence type="ECO:0000256" key="10">
    <source>
        <dbReference type="ARBA" id="ARBA00023196"/>
    </source>
</evidence>
<dbReference type="FunFam" id="2.60.15.10:FF:000001">
    <property type="entry name" value="ATP synthase epsilon chain"/>
    <property type="match status" value="1"/>
</dbReference>
<evidence type="ECO:0000256" key="5">
    <source>
        <dbReference type="ARBA" id="ARBA00022448"/>
    </source>
</evidence>
<keyword evidence="7 14" id="KW-0375">Hydrogen ion transport</keyword>
<evidence type="ECO:0000256" key="2">
    <source>
        <dbReference type="ARBA" id="ARBA00004202"/>
    </source>
</evidence>
<dbReference type="GO" id="GO:0005524">
    <property type="term" value="F:ATP binding"/>
    <property type="evidence" value="ECO:0007669"/>
    <property type="project" value="UniProtKB-UniRule"/>
</dbReference>
<evidence type="ECO:0000256" key="12">
    <source>
        <dbReference type="ARBA" id="ARBA00030215"/>
    </source>
</evidence>
<dbReference type="SUPFAM" id="SSF51344">
    <property type="entry name" value="Epsilon subunit of F1F0-ATP synthase N-terminal domain"/>
    <property type="match status" value="1"/>
</dbReference>
<keyword evidence="6 14" id="KW-1003">Cell membrane</keyword>
<evidence type="ECO:0000256" key="4">
    <source>
        <dbReference type="ARBA" id="ARBA00014480"/>
    </source>
</evidence>
<dbReference type="InterPro" id="IPR036794">
    <property type="entry name" value="ATP_F1_dsu/esu_C_sf"/>
</dbReference>
<dbReference type="Pfam" id="PF00401">
    <property type="entry name" value="ATP-synt_DE"/>
    <property type="match status" value="1"/>
</dbReference>
<protein>
    <recommendedName>
        <fullName evidence="4 14">ATP synthase epsilon chain</fullName>
    </recommendedName>
    <alternativeName>
        <fullName evidence="13 14">ATP synthase F1 sector epsilon subunit</fullName>
    </alternativeName>
    <alternativeName>
        <fullName evidence="12 14">F-ATPase epsilon subunit</fullName>
    </alternativeName>
</protein>